<dbReference type="PANTHER" id="PTHR30146:SF152">
    <property type="entry name" value="TRANSCRIPTIONAL REGULATORY PROTEIN"/>
    <property type="match status" value="1"/>
</dbReference>
<accession>A0A2A5JDH5</accession>
<gene>
    <name evidence="5" type="ORF">CHR55_08955</name>
</gene>
<reference evidence="5 6" key="1">
    <citation type="submission" date="2017-07" db="EMBL/GenBank/DDBJ databases">
        <title>Draft sequence of Rhodococcus enclensis 23b-28.</title>
        <authorList>
            <person name="Besaury L."/>
            <person name="Sancelme M."/>
            <person name="Amato P."/>
            <person name="Lallement A."/>
            <person name="Delort A.-M."/>
        </authorList>
    </citation>
    <scope>NUCLEOTIDE SEQUENCE [LARGE SCALE GENOMIC DNA]</scope>
    <source>
        <strain evidence="5 6">23b-28</strain>
    </source>
</reference>
<dbReference type="GO" id="GO:0003700">
    <property type="term" value="F:DNA-binding transcription factor activity"/>
    <property type="evidence" value="ECO:0007669"/>
    <property type="project" value="TreeGrafter"/>
</dbReference>
<evidence type="ECO:0000256" key="3">
    <source>
        <dbReference type="ARBA" id="ARBA00023163"/>
    </source>
</evidence>
<dbReference type="AlphaFoldDB" id="A0A2A5JDH5"/>
<feature type="domain" description="HTH lacI-type" evidence="4">
    <location>
        <begin position="5"/>
        <end position="57"/>
    </location>
</feature>
<dbReference type="Gene3D" id="1.10.260.40">
    <property type="entry name" value="lambda repressor-like DNA-binding domains"/>
    <property type="match status" value="1"/>
</dbReference>
<dbReference type="PROSITE" id="PS50932">
    <property type="entry name" value="HTH_LACI_2"/>
    <property type="match status" value="1"/>
</dbReference>
<dbReference type="Gene3D" id="3.40.50.2300">
    <property type="match status" value="2"/>
</dbReference>
<dbReference type="InterPro" id="IPR000843">
    <property type="entry name" value="HTH_LacI"/>
</dbReference>
<dbReference type="CDD" id="cd01392">
    <property type="entry name" value="HTH_LacI"/>
    <property type="match status" value="1"/>
</dbReference>
<dbReference type="SUPFAM" id="SSF53822">
    <property type="entry name" value="Periplasmic binding protein-like I"/>
    <property type="match status" value="1"/>
</dbReference>
<evidence type="ECO:0000256" key="1">
    <source>
        <dbReference type="ARBA" id="ARBA00023015"/>
    </source>
</evidence>
<proteinExistence type="predicted"/>
<keyword evidence="2" id="KW-0238">DNA-binding</keyword>
<protein>
    <submittedName>
        <fullName evidence="5">LacI family transcriptional regulator</fullName>
    </submittedName>
</protein>
<dbReference type="PANTHER" id="PTHR30146">
    <property type="entry name" value="LACI-RELATED TRANSCRIPTIONAL REPRESSOR"/>
    <property type="match status" value="1"/>
</dbReference>
<dbReference type="Pfam" id="PF13407">
    <property type="entry name" value="Peripla_BP_4"/>
    <property type="match status" value="1"/>
</dbReference>
<dbReference type="SMART" id="SM00354">
    <property type="entry name" value="HTH_LACI"/>
    <property type="match status" value="1"/>
</dbReference>
<keyword evidence="3" id="KW-0804">Transcription</keyword>
<dbReference type="Pfam" id="PF00356">
    <property type="entry name" value="LacI"/>
    <property type="match status" value="1"/>
</dbReference>
<dbReference type="CDD" id="cd06307">
    <property type="entry name" value="PBP1_sugar_binding"/>
    <property type="match status" value="1"/>
</dbReference>
<dbReference type="Proteomes" id="UP000230886">
    <property type="component" value="Unassembled WGS sequence"/>
</dbReference>
<dbReference type="GO" id="GO:0000976">
    <property type="term" value="F:transcription cis-regulatory region binding"/>
    <property type="evidence" value="ECO:0007669"/>
    <property type="project" value="TreeGrafter"/>
</dbReference>
<evidence type="ECO:0000259" key="4">
    <source>
        <dbReference type="PROSITE" id="PS50932"/>
    </source>
</evidence>
<dbReference type="InterPro" id="IPR010982">
    <property type="entry name" value="Lambda_DNA-bd_dom_sf"/>
</dbReference>
<comment type="caution">
    <text evidence="5">The sequence shown here is derived from an EMBL/GenBank/DDBJ whole genome shotgun (WGS) entry which is preliminary data.</text>
</comment>
<dbReference type="SUPFAM" id="SSF47413">
    <property type="entry name" value="lambda repressor-like DNA-binding domains"/>
    <property type="match status" value="1"/>
</dbReference>
<dbReference type="InterPro" id="IPR028082">
    <property type="entry name" value="Peripla_BP_I"/>
</dbReference>
<organism evidence="5 6">
    <name type="scientific">Rhodococcus qingshengii</name>
    <dbReference type="NCBI Taxonomy" id="334542"/>
    <lineage>
        <taxon>Bacteria</taxon>
        <taxon>Bacillati</taxon>
        <taxon>Actinomycetota</taxon>
        <taxon>Actinomycetes</taxon>
        <taxon>Mycobacteriales</taxon>
        <taxon>Nocardiaceae</taxon>
        <taxon>Rhodococcus</taxon>
        <taxon>Rhodococcus erythropolis group</taxon>
    </lineage>
</organism>
<keyword evidence="1" id="KW-0805">Transcription regulation</keyword>
<evidence type="ECO:0000256" key="2">
    <source>
        <dbReference type="ARBA" id="ARBA00023125"/>
    </source>
</evidence>
<name>A0A2A5JDH5_RHOSG</name>
<dbReference type="EMBL" id="NOVD01000004">
    <property type="protein sequence ID" value="PCK27638.1"/>
    <property type="molecule type" value="Genomic_DNA"/>
</dbReference>
<evidence type="ECO:0000313" key="5">
    <source>
        <dbReference type="EMBL" id="PCK27638.1"/>
    </source>
</evidence>
<dbReference type="InterPro" id="IPR025997">
    <property type="entry name" value="SBP_2_dom"/>
</dbReference>
<sequence>MAHRFKVREIAQQSGLSEATVDRVLNDRPGVREGTRSEVRQAITDLERQRSQLKLVGRTFIVDVVLQTPARFSDAVRDALEAELPTLAPAVVRSRFHFRETGSVEAMTSTLDKIRRRGSHGVIVKAPDTPEVVAAIDRLVAAKIPVVTLVTDVPGSRRAAYIGIDNRAAGATAAYLIDQWLGNRDGNVLVSMSSGFFRGEEEREMGFRSAMRVSAPHRRLIDIPNSDGLDQTSRKLARAALESDPQIRAVYSIGGGNLATVDAFEELNREFSVFIAHDLDGDNRKLLGERRISAVLHHDLRADVRTACQVVMKEHGAMGAHFGFTTSPVQVVTPLNMPPT</sequence>
<evidence type="ECO:0000313" key="6">
    <source>
        <dbReference type="Proteomes" id="UP000230886"/>
    </source>
</evidence>
<dbReference type="RefSeq" id="WP_099697321.1">
    <property type="nucleotide sequence ID" value="NZ_NOVD01000004.1"/>
</dbReference>